<reference evidence="1 2" key="1">
    <citation type="submission" date="2018-12" db="EMBL/GenBank/DDBJ databases">
        <title>Dyella dinghuensis sp. nov. DHOA06 and Dyella choica sp. nov. 4M-K27, isolated from forest soil.</title>
        <authorList>
            <person name="Qiu L.-H."/>
            <person name="Gao Z.-H."/>
        </authorList>
    </citation>
    <scope>NUCLEOTIDE SEQUENCE [LARGE SCALE GENOMIC DNA]</scope>
    <source>
        <strain evidence="1 2">DHOA06</strain>
    </source>
</reference>
<name>A0A3S0PD23_9GAMM</name>
<sequence>MFHKTSWLRLGVRVGLSGAFLAIGLTGVAYGFDDPDSVSSLAGIYSSAHTVKVNGLKESTFGYVEIDGDGRITAYEQKDEGPDSIGSGCYMLASGTATNAGLQSRTLTLGTTLQGAPAYVTQAGDNDTFAILAKLGPSGYRSWYFHNARNNTTVTVGGTNTVVNSDYQASYSISFPALAHPTHDELRDKLCPGQE</sequence>
<protein>
    <submittedName>
        <fullName evidence="1">Uncharacterized protein</fullName>
    </submittedName>
</protein>
<dbReference type="RefSeq" id="WP_126674674.1">
    <property type="nucleotide sequence ID" value="NZ_RYZR01000007.1"/>
</dbReference>
<dbReference type="Proteomes" id="UP000267077">
    <property type="component" value="Unassembled WGS sequence"/>
</dbReference>
<dbReference type="AlphaFoldDB" id="A0A3S0PD23"/>
<keyword evidence="2" id="KW-1185">Reference proteome</keyword>
<dbReference type="EMBL" id="RYZR01000007">
    <property type="protein sequence ID" value="RUL62230.1"/>
    <property type="molecule type" value="Genomic_DNA"/>
</dbReference>
<accession>A0A3S0PD23</accession>
<comment type="caution">
    <text evidence="1">The sequence shown here is derived from an EMBL/GenBank/DDBJ whole genome shotgun (WGS) entry which is preliminary data.</text>
</comment>
<evidence type="ECO:0000313" key="1">
    <source>
        <dbReference type="EMBL" id="RUL62230.1"/>
    </source>
</evidence>
<gene>
    <name evidence="1" type="ORF">EKH79_15200</name>
</gene>
<organism evidence="1 2">
    <name type="scientific">Dyella dinghuensis</name>
    <dbReference type="NCBI Taxonomy" id="1920169"/>
    <lineage>
        <taxon>Bacteria</taxon>
        <taxon>Pseudomonadati</taxon>
        <taxon>Pseudomonadota</taxon>
        <taxon>Gammaproteobacteria</taxon>
        <taxon>Lysobacterales</taxon>
        <taxon>Rhodanobacteraceae</taxon>
        <taxon>Dyella</taxon>
    </lineage>
</organism>
<proteinExistence type="predicted"/>
<evidence type="ECO:0000313" key="2">
    <source>
        <dbReference type="Proteomes" id="UP000267077"/>
    </source>
</evidence>